<evidence type="ECO:0000259" key="1">
    <source>
        <dbReference type="PROSITE" id="PS51192"/>
    </source>
</evidence>
<evidence type="ECO:0000313" key="2">
    <source>
        <dbReference type="EMBL" id="CBI05471.1"/>
    </source>
</evidence>
<name>E6QE45_9ZZZZ</name>
<dbReference type="SMART" id="SM00487">
    <property type="entry name" value="DEXDc"/>
    <property type="match status" value="1"/>
</dbReference>
<gene>
    <name evidence="2" type="ORF">CARN5_1040</name>
</gene>
<accession>E6QE45</accession>
<sequence length="985" mass="110624">MSLTYYSELLSVLAQRAKMAAISRLGFANIPLRRHLAEVFDRPYGESGTFLADPTFEAVFGWKVAETRMAELANSLLTPELVRAMDTPPPDFSQNYRFAQDQHPYLHQLEAWKILSQNTPQSLVVASGTGSGKTECFMVPILDRLARQRAAQQSPLIGVRALFLYPLNALINSQRERLLAWTGAFGSDIRFCLYNGKTPENLPVHEKRAHPSEVLDRDALRASPPPILVTNATMLEYMLVRTADEPILSQSQGKLEWVVLDEAHTYVGSQAAEAALLIRRVLLAFGVTPEQVRFVATSATLGDQEGEESQKLKRFLADVAGAPIERVHLVAGQRKVPELMRTRPDNDATLSELTAIEADKEDSQSRYAALVNHVAARRVRDLFVGDSKKPPIARLSDVCRVLYGNERGYTREQQQQALRWLDLLSGTRTNGGSDDNIAFLPLRAHLFHQTLSGLWACADKSCPYKAGTALDDDQWPYGQLYFEPRKHCDCSSPAYEVVSCGDCGTVHLLAGEQKGQLTHYRSRLVLDEFELESEAEEVADEPENEEIAADPQYKVLIVNRKLEKIGTMNLERISRRLTEPSADTLQIQAYEDNGDGLLCPVCDGRETPKKSLFQFSRLGAPFLLGGILPTLLEYAPDGDKPVDHPCRGRRLLTFNDSRQGTARMAAKLQQDSERNRVRGLVYHLTLQHGRGQASQRAEEVRLRIEQYERVLSPDLPEAAKSVLETQLETDRAQLASLTCPLPITFNELSNQLAFQGRDFDRMLTHYRRQAPGIFNETSGPLELARMFLVREFGRRPKRLNNLESMGMVAVHYLALDSIRHVPPRVIQEAGFDVPAWRDFLKICLDFFVRAGGSLAFSPTWRNWLGMPFPQSQLVPGNFPGKLAYTQRRWPLAIRSGMRSTLVRLLARVLRAEINTPMGEDRIDIVLDAAWSALIGAGLLNQAADGWVLPIDNLAFAPIDHAWICPVTRRFLDTTLHDHTPRRLSR</sequence>
<dbReference type="EMBL" id="CABP01000118">
    <property type="protein sequence ID" value="CBI05471.1"/>
    <property type="molecule type" value="Genomic_DNA"/>
</dbReference>
<dbReference type="Gene3D" id="3.40.50.300">
    <property type="entry name" value="P-loop containing nucleotide triphosphate hydrolases"/>
    <property type="match status" value="1"/>
</dbReference>
<dbReference type="PANTHER" id="PTHR47957:SF3">
    <property type="entry name" value="ATP-DEPENDENT HELICASE HRQ1"/>
    <property type="match status" value="1"/>
</dbReference>
<dbReference type="InterPro" id="IPR011545">
    <property type="entry name" value="DEAD/DEAH_box_helicase_dom"/>
</dbReference>
<dbReference type="PROSITE" id="PS51192">
    <property type="entry name" value="HELICASE_ATP_BIND_1"/>
    <property type="match status" value="1"/>
</dbReference>
<comment type="caution">
    <text evidence="2">The sequence shown here is derived from an EMBL/GenBank/DDBJ whole genome shotgun (WGS) entry which is preliminary data.</text>
</comment>
<dbReference type="GO" id="GO:0006289">
    <property type="term" value="P:nucleotide-excision repair"/>
    <property type="evidence" value="ECO:0007669"/>
    <property type="project" value="TreeGrafter"/>
</dbReference>
<dbReference type="AlphaFoldDB" id="E6QE45"/>
<dbReference type="SUPFAM" id="SSF52540">
    <property type="entry name" value="P-loop containing nucleoside triphosphate hydrolases"/>
    <property type="match status" value="1"/>
</dbReference>
<dbReference type="GO" id="GO:0003676">
    <property type="term" value="F:nucleic acid binding"/>
    <property type="evidence" value="ECO:0007669"/>
    <property type="project" value="InterPro"/>
</dbReference>
<dbReference type="GO" id="GO:0036297">
    <property type="term" value="P:interstrand cross-link repair"/>
    <property type="evidence" value="ECO:0007669"/>
    <property type="project" value="TreeGrafter"/>
</dbReference>
<protein>
    <recommendedName>
        <fullName evidence="1">Helicase ATP-binding domain-containing protein</fullName>
    </recommendedName>
</protein>
<proteinExistence type="predicted"/>
<organism evidence="2">
    <name type="scientific">mine drainage metagenome</name>
    <dbReference type="NCBI Taxonomy" id="410659"/>
    <lineage>
        <taxon>unclassified sequences</taxon>
        <taxon>metagenomes</taxon>
        <taxon>ecological metagenomes</taxon>
    </lineage>
</organism>
<dbReference type="PANTHER" id="PTHR47957">
    <property type="entry name" value="ATP-DEPENDENT HELICASE HRQ1"/>
    <property type="match status" value="1"/>
</dbReference>
<dbReference type="GO" id="GO:0005634">
    <property type="term" value="C:nucleus"/>
    <property type="evidence" value="ECO:0007669"/>
    <property type="project" value="TreeGrafter"/>
</dbReference>
<dbReference type="Pfam" id="PF00270">
    <property type="entry name" value="DEAD"/>
    <property type="match status" value="1"/>
</dbReference>
<feature type="domain" description="Helicase ATP-binding" evidence="1">
    <location>
        <begin position="114"/>
        <end position="319"/>
    </location>
</feature>
<dbReference type="InterPro" id="IPR014001">
    <property type="entry name" value="Helicase_ATP-bd"/>
</dbReference>
<dbReference type="GO" id="GO:0005524">
    <property type="term" value="F:ATP binding"/>
    <property type="evidence" value="ECO:0007669"/>
    <property type="project" value="InterPro"/>
</dbReference>
<dbReference type="InterPro" id="IPR027417">
    <property type="entry name" value="P-loop_NTPase"/>
</dbReference>
<dbReference type="GO" id="GO:0043138">
    <property type="term" value="F:3'-5' DNA helicase activity"/>
    <property type="evidence" value="ECO:0007669"/>
    <property type="project" value="TreeGrafter"/>
</dbReference>
<reference evidence="2" key="1">
    <citation type="submission" date="2009-10" db="EMBL/GenBank/DDBJ databases">
        <title>Diversity of trophic interactions inside an arsenic-rich microbial ecosystem.</title>
        <authorList>
            <person name="Bertin P.N."/>
            <person name="Heinrich-Salmeron A."/>
            <person name="Pelletier E."/>
            <person name="Goulhen-Chollet F."/>
            <person name="Arsene-Ploetze F."/>
            <person name="Gallien S."/>
            <person name="Calteau A."/>
            <person name="Vallenet D."/>
            <person name="Casiot C."/>
            <person name="Chane-Woon-Ming B."/>
            <person name="Giloteaux L."/>
            <person name="Barakat M."/>
            <person name="Bonnefoy V."/>
            <person name="Bruneel O."/>
            <person name="Chandler M."/>
            <person name="Cleiss J."/>
            <person name="Duran R."/>
            <person name="Elbaz-Poulichet F."/>
            <person name="Fonknechten N."/>
            <person name="Lauga B."/>
            <person name="Mornico D."/>
            <person name="Ortet P."/>
            <person name="Schaeffer C."/>
            <person name="Siguier P."/>
            <person name="Alexander Thil Smith A."/>
            <person name="Van Dorsselaer A."/>
            <person name="Weissenbach J."/>
            <person name="Medigue C."/>
            <person name="Le Paslier D."/>
        </authorList>
    </citation>
    <scope>NUCLEOTIDE SEQUENCE</scope>
</reference>